<dbReference type="InterPro" id="IPR008883">
    <property type="entry name" value="UEV_N"/>
</dbReference>
<sequence>MMPALGGSPTSHASTQFQFLGSVLSQRGPSALPYVEDDKWNIRQHLLQVIQEFPGLQVKTAMFTHNDGRTSNLLQADGTIPMYYQDVKYNIPITIWLLESYPRNAPLVYVTPTRDMIIKPRHPFVNPSGMVSAPYLQGWVYPRSNLVELVKKLSLIFGDDPPLYSRPAQMPVRPPPPAPMSHHPPQSPSPFMNPMHTGGHMAPTSQSSSSSPAQPSSRLSYPPYQNLPPPPRTNDPSEAYKQTAINDLSNRLHRDTQALMQERNIEMDGLFNTQALLSQRAEQLAKGVSELVQEKEGLENQLQLILTNTDVLETWLKVNDKGVTQVDIDDVFEPADAHSKQMLECNAADFAIEDILYSLDKAAQEGAIPVDAYLKQVRALSREQFFFRATTMKIRQAQISSQVNSMALRAPNVST</sequence>
<evidence type="ECO:0000256" key="6">
    <source>
        <dbReference type="ARBA" id="ARBA00023054"/>
    </source>
</evidence>
<dbReference type="Pfam" id="PF09454">
    <property type="entry name" value="Vps23_core"/>
    <property type="match status" value="1"/>
</dbReference>
<keyword evidence="3 7" id="KW-0813">Transport</keyword>
<evidence type="ECO:0008006" key="14">
    <source>
        <dbReference type="Google" id="ProtNLM"/>
    </source>
</evidence>
<dbReference type="EMBL" id="OZ019901">
    <property type="protein sequence ID" value="CAK9237043.1"/>
    <property type="molecule type" value="Genomic_DNA"/>
</dbReference>
<dbReference type="PANTHER" id="PTHR23306:SF3">
    <property type="entry name" value="TUMOR SUPPRESSOR PROTEIN 101"/>
    <property type="match status" value="1"/>
</dbReference>
<comment type="similarity">
    <text evidence="2">Belongs to the ubiquitin-conjugating enzyme family. UEV subfamily.</text>
</comment>
<keyword evidence="13" id="KW-1185">Reference proteome</keyword>
<dbReference type="Pfam" id="PF05743">
    <property type="entry name" value="UEV"/>
    <property type="match status" value="1"/>
</dbReference>
<dbReference type="PROSITE" id="PS51312">
    <property type="entry name" value="SB"/>
    <property type="match status" value="1"/>
</dbReference>
<dbReference type="SUPFAM" id="SSF140111">
    <property type="entry name" value="Endosomal sorting complex assembly domain"/>
    <property type="match status" value="1"/>
</dbReference>
<evidence type="ECO:0000256" key="2">
    <source>
        <dbReference type="ARBA" id="ARBA00009594"/>
    </source>
</evidence>
<accession>A0ABP0V4W2</accession>
<proteinExistence type="inferred from homology"/>
<comment type="subcellular location">
    <subcellularLocation>
        <location evidence="1">Endosome</location>
    </subcellularLocation>
</comment>
<evidence type="ECO:0000256" key="9">
    <source>
        <dbReference type="SAM" id="MobiDB-lite"/>
    </source>
</evidence>
<dbReference type="PANTHER" id="PTHR23306">
    <property type="entry name" value="TUMOR SUSCEPTIBILITY GENE 101 PROTEIN-RELATED"/>
    <property type="match status" value="1"/>
</dbReference>
<dbReference type="Proteomes" id="UP001497512">
    <property type="component" value="Chromosome 9"/>
</dbReference>
<evidence type="ECO:0000256" key="3">
    <source>
        <dbReference type="ARBA" id="ARBA00022448"/>
    </source>
</evidence>
<dbReference type="InterPro" id="IPR052070">
    <property type="entry name" value="ESCRT-I_UEV_domain"/>
</dbReference>
<evidence type="ECO:0000256" key="4">
    <source>
        <dbReference type="ARBA" id="ARBA00022753"/>
    </source>
</evidence>
<protein>
    <recommendedName>
        <fullName evidence="14">Tumor susceptibility protein 101</fullName>
    </recommendedName>
</protein>
<dbReference type="Gene3D" id="3.10.110.10">
    <property type="entry name" value="Ubiquitin Conjugating Enzyme"/>
    <property type="match status" value="1"/>
</dbReference>
<gene>
    <name evidence="12" type="ORF">CSSPTR1EN2_LOCUS23443</name>
</gene>
<evidence type="ECO:0000256" key="5">
    <source>
        <dbReference type="ARBA" id="ARBA00022927"/>
    </source>
</evidence>
<feature type="coiled-coil region" evidence="8">
    <location>
        <begin position="281"/>
        <end position="308"/>
    </location>
</feature>
<feature type="domain" description="UEV" evidence="11">
    <location>
        <begin position="23"/>
        <end position="167"/>
    </location>
</feature>
<keyword evidence="5 7" id="KW-0653">Protein transport</keyword>
<evidence type="ECO:0000313" key="13">
    <source>
        <dbReference type="Proteomes" id="UP001497512"/>
    </source>
</evidence>
<evidence type="ECO:0000256" key="7">
    <source>
        <dbReference type="PROSITE-ProRule" id="PRU00644"/>
    </source>
</evidence>
<dbReference type="SUPFAM" id="SSF54495">
    <property type="entry name" value="UBC-like"/>
    <property type="match status" value="1"/>
</dbReference>
<feature type="compositionally biased region" description="Low complexity" evidence="9">
    <location>
        <begin position="205"/>
        <end position="217"/>
    </location>
</feature>
<dbReference type="InterPro" id="IPR016135">
    <property type="entry name" value="UBQ-conjugating_enzyme/RWD"/>
</dbReference>
<dbReference type="CDD" id="cd11685">
    <property type="entry name" value="UEV_TSG101-like"/>
    <property type="match status" value="1"/>
</dbReference>
<evidence type="ECO:0000256" key="8">
    <source>
        <dbReference type="SAM" id="Coils"/>
    </source>
</evidence>
<evidence type="ECO:0000259" key="11">
    <source>
        <dbReference type="PROSITE" id="PS51322"/>
    </source>
</evidence>
<evidence type="ECO:0000259" key="10">
    <source>
        <dbReference type="PROSITE" id="PS51312"/>
    </source>
</evidence>
<feature type="region of interest" description="Disordered" evidence="9">
    <location>
        <begin position="166"/>
        <end position="238"/>
    </location>
</feature>
<dbReference type="PROSITE" id="PS51322">
    <property type="entry name" value="UEV"/>
    <property type="match status" value="1"/>
</dbReference>
<dbReference type="InterPro" id="IPR017916">
    <property type="entry name" value="SB_dom"/>
</dbReference>
<evidence type="ECO:0000313" key="12">
    <source>
        <dbReference type="EMBL" id="CAK9237043.1"/>
    </source>
</evidence>
<feature type="domain" description="SB" evidence="10">
    <location>
        <begin position="336"/>
        <end position="404"/>
    </location>
</feature>
<dbReference type="InterPro" id="IPR037202">
    <property type="entry name" value="ESCRT_assembly_dom"/>
</dbReference>
<keyword evidence="4" id="KW-0967">Endosome</keyword>
<reference evidence="12" key="1">
    <citation type="submission" date="2024-02" db="EMBL/GenBank/DDBJ databases">
        <authorList>
            <consortium name="ELIXIR-Norway"/>
            <consortium name="Elixir Norway"/>
        </authorList>
    </citation>
    <scope>NUCLEOTIDE SEQUENCE</scope>
</reference>
<name>A0ABP0V4W2_9BRYO</name>
<evidence type="ECO:0000256" key="1">
    <source>
        <dbReference type="ARBA" id="ARBA00004177"/>
    </source>
</evidence>
<organism evidence="12 13">
    <name type="scientific">Sphagnum troendelagicum</name>
    <dbReference type="NCBI Taxonomy" id="128251"/>
    <lineage>
        <taxon>Eukaryota</taxon>
        <taxon>Viridiplantae</taxon>
        <taxon>Streptophyta</taxon>
        <taxon>Embryophyta</taxon>
        <taxon>Bryophyta</taxon>
        <taxon>Sphagnophytina</taxon>
        <taxon>Sphagnopsida</taxon>
        <taxon>Sphagnales</taxon>
        <taxon>Sphagnaceae</taxon>
        <taxon>Sphagnum</taxon>
    </lineage>
</organism>
<keyword evidence="6 8" id="KW-0175">Coiled coil</keyword>
<dbReference type="Gene3D" id="6.10.140.820">
    <property type="match status" value="1"/>
</dbReference>